<dbReference type="EMBL" id="CP020918">
    <property type="protein sequence ID" value="AWG22285.1"/>
    <property type="molecule type" value="Genomic_DNA"/>
</dbReference>
<evidence type="ECO:0000313" key="3">
    <source>
        <dbReference type="EMBL" id="AWG22285.1"/>
    </source>
</evidence>
<sequence>MPGNSLNYQIGDVITFNGPFYFSDLDKVRKNLFTETGTAAANLVNPEILQHGNYYEIKSLSYTWTAVSTKFNGGYIGGFEGKECPDKTSTTPPGFPTNTGTDYENTGAFNDIPDDEEDSQTQGNTPPDDCYQPCTTSKLTTSKIVVTKGEQKMCSCEENLAESDFVDIVNLIDLTPPDFRIEGNTVKIKSEDGTYKKPSELDPNSHFDGIELNRYAASLARELNDKNNFFYIGSRKATDPSSENQASTLSSVKFSDGTKGSVITLNSNGGYSKDLDNVNNFKSILKHEIFHVDDNILKTPDNLSTHIDVYINAMKHITFKDATRDYQIGTIRSLVRYILNMDKRTDTQRDYPVYEIKQKIDNFNNIAGLDFTFVIDPLDYNQKGTLDIKIRDRQNFNSLLPQIPYKIISDEN</sequence>
<proteinExistence type="predicted"/>
<accession>A0A2S1LEV4</accession>
<dbReference type="KEGG" id="ffa:FFWV33_12530"/>
<feature type="compositionally biased region" description="Low complexity" evidence="1">
    <location>
        <begin position="88"/>
        <end position="101"/>
    </location>
</feature>
<evidence type="ECO:0000313" key="4">
    <source>
        <dbReference type="Proteomes" id="UP000244527"/>
    </source>
</evidence>
<protein>
    <recommendedName>
        <fullName evidence="2">Tox-MPTase2 domain-containing protein</fullName>
    </recommendedName>
</protein>
<dbReference type="Proteomes" id="UP000244527">
    <property type="component" value="Chromosome"/>
</dbReference>
<feature type="region of interest" description="Disordered" evidence="1">
    <location>
        <begin position="82"/>
        <end position="129"/>
    </location>
</feature>
<dbReference type="AlphaFoldDB" id="A0A2S1LEV4"/>
<keyword evidence="4" id="KW-1185">Reference proteome</keyword>
<reference evidence="3 4" key="1">
    <citation type="submission" date="2017-04" db="EMBL/GenBank/DDBJ databases">
        <title>Compelte genome sequence of WV33.</title>
        <authorList>
            <person name="Lee P.C."/>
        </authorList>
    </citation>
    <scope>NUCLEOTIDE SEQUENCE [LARGE SCALE GENOMIC DNA]</scope>
    <source>
        <strain evidence="3 4">WV33</strain>
    </source>
</reference>
<evidence type="ECO:0000259" key="2">
    <source>
        <dbReference type="Pfam" id="PF15638"/>
    </source>
</evidence>
<name>A0A2S1LEV4_9FLAO</name>
<organism evidence="3 4">
    <name type="scientific">Flavobacterium faecale</name>
    <dbReference type="NCBI Taxonomy" id="1355330"/>
    <lineage>
        <taxon>Bacteria</taxon>
        <taxon>Pseudomonadati</taxon>
        <taxon>Bacteroidota</taxon>
        <taxon>Flavobacteriia</taxon>
        <taxon>Flavobacteriales</taxon>
        <taxon>Flavobacteriaceae</taxon>
        <taxon>Flavobacterium</taxon>
    </lineage>
</organism>
<evidence type="ECO:0000256" key="1">
    <source>
        <dbReference type="SAM" id="MobiDB-lite"/>
    </source>
</evidence>
<dbReference type="InterPro" id="IPR028914">
    <property type="entry name" value="Tox-MPTase2_dom"/>
</dbReference>
<feature type="domain" description="Tox-MPTase2" evidence="2">
    <location>
        <begin position="258"/>
        <end position="365"/>
    </location>
</feature>
<gene>
    <name evidence="3" type="ORF">FFWV33_12530</name>
</gene>
<dbReference type="Pfam" id="PF15638">
    <property type="entry name" value="Tox-MPTase2"/>
    <property type="match status" value="1"/>
</dbReference>